<comment type="caution">
    <text evidence="2">The sequence shown here is derived from an EMBL/GenBank/DDBJ whole genome shotgun (WGS) entry which is preliminary data.</text>
</comment>
<dbReference type="RefSeq" id="WP_179907267.1">
    <property type="nucleotide sequence ID" value="NZ_JACBXS010000047.1"/>
</dbReference>
<protein>
    <recommendedName>
        <fullName evidence="4">Lipoprotein</fullName>
    </recommendedName>
</protein>
<evidence type="ECO:0000313" key="3">
    <source>
        <dbReference type="Proteomes" id="UP000529417"/>
    </source>
</evidence>
<keyword evidence="1" id="KW-0732">Signal</keyword>
<reference evidence="2 3" key="1">
    <citation type="journal article" date="2000" name="Arch. Microbiol.">
        <title>Rhodobaca bogoriensis gen. nov. and sp. nov., an alkaliphilic purple nonsulfur bacterium from African Rift Valley soda lakes.</title>
        <authorList>
            <person name="Milford A.D."/>
            <person name="Achenbach L.A."/>
            <person name="Jung D.O."/>
            <person name="Madigan M.T."/>
        </authorList>
    </citation>
    <scope>NUCLEOTIDE SEQUENCE [LARGE SCALE GENOMIC DNA]</scope>
    <source>
        <strain evidence="2 3">2376</strain>
    </source>
</reference>
<evidence type="ECO:0008006" key="4">
    <source>
        <dbReference type="Google" id="ProtNLM"/>
    </source>
</evidence>
<dbReference type="Proteomes" id="UP000529417">
    <property type="component" value="Unassembled WGS sequence"/>
</dbReference>
<gene>
    <name evidence="2" type="ORF">HUK65_15910</name>
</gene>
<dbReference type="EMBL" id="JACBXS010000047">
    <property type="protein sequence ID" value="NYS26471.1"/>
    <property type="molecule type" value="Genomic_DNA"/>
</dbReference>
<proteinExistence type="predicted"/>
<keyword evidence="3" id="KW-1185">Reference proteome</keyword>
<evidence type="ECO:0000313" key="2">
    <source>
        <dbReference type="EMBL" id="NYS26471.1"/>
    </source>
</evidence>
<organism evidence="2 3">
    <name type="scientific">Rhabdonatronobacter sediminivivens</name>
    <dbReference type="NCBI Taxonomy" id="2743469"/>
    <lineage>
        <taxon>Bacteria</taxon>
        <taxon>Pseudomonadati</taxon>
        <taxon>Pseudomonadota</taxon>
        <taxon>Alphaproteobacteria</taxon>
        <taxon>Rhodobacterales</taxon>
        <taxon>Paracoccaceae</taxon>
        <taxon>Rhabdonatronobacter</taxon>
    </lineage>
</organism>
<dbReference type="PROSITE" id="PS51257">
    <property type="entry name" value="PROKAR_LIPOPROTEIN"/>
    <property type="match status" value="1"/>
</dbReference>
<sequence length="116" mass="12316">MKKRLFLIAAMAISLSACEQTVHAASDDALTQAVVGRTLTQGPNALTVNPDGTLTGQVGQDGMEAQGTWAVRNGQWCRTFTTPQHLVGTACQDFELVNGTITFITPQGPSAPWTIN</sequence>
<dbReference type="AlphaFoldDB" id="A0A7Z0I203"/>
<evidence type="ECO:0000256" key="1">
    <source>
        <dbReference type="SAM" id="SignalP"/>
    </source>
</evidence>
<feature type="chain" id="PRO_5030595092" description="Lipoprotein" evidence="1">
    <location>
        <begin position="25"/>
        <end position="116"/>
    </location>
</feature>
<feature type="signal peptide" evidence="1">
    <location>
        <begin position="1"/>
        <end position="24"/>
    </location>
</feature>
<name>A0A7Z0I203_9RHOB</name>
<accession>A0A7Z0I203</accession>